<evidence type="ECO:0000256" key="1">
    <source>
        <dbReference type="SAM" id="Phobius"/>
    </source>
</evidence>
<feature type="transmembrane region" description="Helical" evidence="1">
    <location>
        <begin position="36"/>
        <end position="55"/>
    </location>
</feature>
<keyword evidence="1" id="KW-1133">Transmembrane helix</keyword>
<dbReference type="AlphaFoldDB" id="A0A7W9B0L7"/>
<dbReference type="Proteomes" id="UP000555546">
    <property type="component" value="Unassembled WGS sequence"/>
</dbReference>
<reference evidence="2 3" key="1">
    <citation type="submission" date="2020-08" db="EMBL/GenBank/DDBJ databases">
        <title>Genomic Encyclopedia of Type Strains, Phase IV (KMG-IV): sequencing the most valuable type-strain genomes for metagenomic binning, comparative biology and taxonomic classification.</title>
        <authorList>
            <person name="Goeker M."/>
        </authorList>
    </citation>
    <scope>NUCLEOTIDE SEQUENCE [LARGE SCALE GENOMIC DNA]</scope>
    <source>
        <strain evidence="2 3">DSM 26944</strain>
    </source>
</reference>
<feature type="transmembrane region" description="Helical" evidence="1">
    <location>
        <begin position="6"/>
        <end position="24"/>
    </location>
</feature>
<dbReference type="EMBL" id="JACIJG010000015">
    <property type="protein sequence ID" value="MBB5703624.1"/>
    <property type="molecule type" value="Genomic_DNA"/>
</dbReference>
<name>A0A7W9B0L7_9HYPH</name>
<dbReference type="RefSeq" id="WP_183655636.1">
    <property type="nucleotide sequence ID" value="NZ_JACIJG010000015.1"/>
</dbReference>
<proteinExistence type="predicted"/>
<evidence type="ECO:0000313" key="2">
    <source>
        <dbReference type="EMBL" id="MBB5703624.1"/>
    </source>
</evidence>
<comment type="caution">
    <text evidence="2">The sequence shown here is derived from an EMBL/GenBank/DDBJ whole genome shotgun (WGS) entry which is preliminary data.</text>
</comment>
<organism evidence="2 3">
    <name type="scientific">Brucella daejeonensis</name>
    <dbReference type="NCBI Taxonomy" id="659015"/>
    <lineage>
        <taxon>Bacteria</taxon>
        <taxon>Pseudomonadati</taxon>
        <taxon>Pseudomonadota</taxon>
        <taxon>Alphaproteobacteria</taxon>
        <taxon>Hyphomicrobiales</taxon>
        <taxon>Brucellaceae</taxon>
        <taxon>Brucella/Ochrobactrum group</taxon>
        <taxon>Brucella</taxon>
    </lineage>
</organism>
<protein>
    <submittedName>
        <fullName evidence="2">Uncharacterized protein</fullName>
    </submittedName>
</protein>
<sequence>MNNVFITILVISFFVAVPIGLVSLVSKTLRKKLETVGGLFTLLFISSCVGALMTMPEPTPEEKAEKARISAEYEAKKKQESEQEAVKKAEKDAACQKDISCIGEKKFAEASVYCQDPIERMAKYSSEWTDGFLEPKFSHYRLKDADNGIVTFIGDKIKFQNGFGAWQNMTYQCDLDTRTDAVIDVRVSPGRL</sequence>
<keyword evidence="1" id="KW-0472">Membrane</keyword>
<gene>
    <name evidence="2" type="ORF">FHS76_003531</name>
</gene>
<accession>A0A7W9B0L7</accession>
<keyword evidence="1" id="KW-0812">Transmembrane</keyword>
<evidence type="ECO:0000313" key="3">
    <source>
        <dbReference type="Proteomes" id="UP000555546"/>
    </source>
</evidence>
<keyword evidence="3" id="KW-1185">Reference proteome</keyword>